<evidence type="ECO:0000256" key="1">
    <source>
        <dbReference type="ARBA" id="ARBA00009986"/>
    </source>
</evidence>
<evidence type="ECO:0000313" key="5">
    <source>
        <dbReference type="Proteomes" id="UP001209730"/>
    </source>
</evidence>
<evidence type="ECO:0000256" key="2">
    <source>
        <dbReference type="ARBA" id="ARBA00023002"/>
    </source>
</evidence>
<dbReference type="FunFam" id="3.40.605.10:FF:000007">
    <property type="entry name" value="NAD/NADP-dependent betaine aldehyde dehydrogenase"/>
    <property type="match status" value="1"/>
</dbReference>
<proteinExistence type="inferred from homology"/>
<gene>
    <name evidence="4" type="ORF">OQJ68_14210</name>
</gene>
<sequence>MLVENPADKSILAQVSEGQGKDTERAIEAAYAAFQFWQDTTAIERAQLLRALADLCERDAEELAQLESLDVGKPVENARGFDVPFGIECLRYYADLCEQEDFEKPLDLAGMKRAASLRLPYGVVGFIFPWNFPLALCLWGIAPALAAGNTVVIKPSGVTPLSTLYLAKLADEAGFPAGVINVLPGEGPEVGAVFTRHPKVRFVSFTGSSRVGRLIAESCGANLKPVKLELGGKGGIGYL</sequence>
<dbReference type="SUPFAM" id="SSF53720">
    <property type="entry name" value="ALDH-like"/>
    <property type="match status" value="1"/>
</dbReference>
<keyword evidence="2" id="KW-0560">Oxidoreductase</keyword>
<feature type="domain" description="Aldehyde dehydrogenase" evidence="3">
    <location>
        <begin position="3"/>
        <end position="233"/>
    </location>
</feature>
<reference evidence="4" key="1">
    <citation type="submission" date="2022-11" db="EMBL/GenBank/DDBJ databases">
        <title>Chitin-degrading and fungicidal potential of chitinolytic bacterial strains from marine environment of the Pacific Ocean regions.</title>
        <authorList>
            <person name="Pentekhina I."/>
            <person name="Nedashkovskaya O."/>
            <person name="Seitkalieva A."/>
            <person name="Podvolotskaya A."/>
            <person name="Tekutyeva L."/>
            <person name="Balabanova L."/>
        </authorList>
    </citation>
    <scope>NUCLEOTIDE SEQUENCE</scope>
    <source>
        <strain evidence="4">KMM 6838</strain>
    </source>
</reference>
<dbReference type="EMBL" id="JAPHQB010000027">
    <property type="protein sequence ID" value="MCX2802943.1"/>
    <property type="molecule type" value="Genomic_DNA"/>
</dbReference>
<dbReference type="InterPro" id="IPR016162">
    <property type="entry name" value="Ald_DH_N"/>
</dbReference>
<accession>A0AB35I116</accession>
<protein>
    <submittedName>
        <fullName evidence="4">Aldehyde dehydrogenase family protein</fullName>
    </submittedName>
</protein>
<comment type="similarity">
    <text evidence="1">Belongs to the aldehyde dehydrogenase family.</text>
</comment>
<name>A0AB35I116_MICTH</name>
<dbReference type="InterPro" id="IPR016161">
    <property type="entry name" value="Ald_DH/histidinol_DH"/>
</dbReference>
<dbReference type="Pfam" id="PF00171">
    <property type="entry name" value="Aldedh"/>
    <property type="match status" value="1"/>
</dbReference>
<dbReference type="GO" id="GO:0016491">
    <property type="term" value="F:oxidoreductase activity"/>
    <property type="evidence" value="ECO:0007669"/>
    <property type="project" value="UniProtKB-KW"/>
</dbReference>
<dbReference type="Gene3D" id="3.40.605.10">
    <property type="entry name" value="Aldehyde Dehydrogenase, Chain A, domain 1"/>
    <property type="match status" value="1"/>
</dbReference>
<evidence type="ECO:0000259" key="3">
    <source>
        <dbReference type="Pfam" id="PF00171"/>
    </source>
</evidence>
<comment type="caution">
    <text evidence="4">The sequence shown here is derived from an EMBL/GenBank/DDBJ whole genome shotgun (WGS) entry which is preliminary data.</text>
</comment>
<evidence type="ECO:0000313" key="4">
    <source>
        <dbReference type="EMBL" id="MCX2802943.1"/>
    </source>
</evidence>
<dbReference type="PANTHER" id="PTHR11699">
    <property type="entry name" value="ALDEHYDE DEHYDROGENASE-RELATED"/>
    <property type="match status" value="1"/>
</dbReference>
<organism evidence="4 5">
    <name type="scientific">Microbulbifer thermotolerans</name>
    <dbReference type="NCBI Taxonomy" id="252514"/>
    <lineage>
        <taxon>Bacteria</taxon>
        <taxon>Pseudomonadati</taxon>
        <taxon>Pseudomonadota</taxon>
        <taxon>Gammaproteobacteria</taxon>
        <taxon>Cellvibrionales</taxon>
        <taxon>Microbulbiferaceae</taxon>
        <taxon>Microbulbifer</taxon>
    </lineage>
</organism>
<dbReference type="RefSeq" id="WP_265965109.1">
    <property type="nucleotide sequence ID" value="NZ_JAPHQA010000016.1"/>
</dbReference>
<dbReference type="Proteomes" id="UP001209730">
    <property type="component" value="Unassembled WGS sequence"/>
</dbReference>
<dbReference type="InterPro" id="IPR015590">
    <property type="entry name" value="Aldehyde_DH_dom"/>
</dbReference>
<dbReference type="AlphaFoldDB" id="A0AB35I116"/>